<dbReference type="Gene3D" id="3.40.50.1820">
    <property type="entry name" value="alpha/beta hydrolase"/>
    <property type="match status" value="1"/>
</dbReference>
<gene>
    <name evidence="3" type="ORF">E1261_16430</name>
</gene>
<dbReference type="SUPFAM" id="SSF82171">
    <property type="entry name" value="DPP6 N-terminal domain-like"/>
    <property type="match status" value="1"/>
</dbReference>
<dbReference type="PANTHER" id="PTHR11731">
    <property type="entry name" value="PROTEASE FAMILY S9B,C DIPEPTIDYL-PEPTIDASE IV-RELATED"/>
    <property type="match status" value="1"/>
</dbReference>
<keyword evidence="4" id="KW-1185">Reference proteome</keyword>
<name>A0A4R4Q2F9_9ACTN</name>
<dbReference type="Gene3D" id="2.140.10.30">
    <property type="entry name" value="Dipeptidylpeptidase IV, N-terminal domain"/>
    <property type="match status" value="1"/>
</dbReference>
<dbReference type="InterPro" id="IPR001375">
    <property type="entry name" value="Peptidase_S9_cat"/>
</dbReference>
<organism evidence="3 4">
    <name type="scientific">Kribbella albertanoniae</name>
    <dbReference type="NCBI Taxonomy" id="1266829"/>
    <lineage>
        <taxon>Bacteria</taxon>
        <taxon>Bacillati</taxon>
        <taxon>Actinomycetota</taxon>
        <taxon>Actinomycetes</taxon>
        <taxon>Propionibacteriales</taxon>
        <taxon>Kribbellaceae</taxon>
        <taxon>Kribbella</taxon>
    </lineage>
</organism>
<evidence type="ECO:0000259" key="1">
    <source>
        <dbReference type="Pfam" id="PF00326"/>
    </source>
</evidence>
<dbReference type="OrthoDB" id="3325701at2"/>
<dbReference type="RefSeq" id="WP_132407555.1">
    <property type="nucleotide sequence ID" value="NZ_SMKA01000064.1"/>
</dbReference>
<dbReference type="InterPro" id="IPR002469">
    <property type="entry name" value="Peptidase_S9B_N"/>
</dbReference>
<dbReference type="Pfam" id="PF00326">
    <property type="entry name" value="Peptidase_S9"/>
    <property type="match status" value="1"/>
</dbReference>
<dbReference type="SUPFAM" id="SSF53474">
    <property type="entry name" value="alpha/beta-Hydrolases"/>
    <property type="match status" value="1"/>
</dbReference>
<proteinExistence type="predicted"/>
<feature type="domain" description="Peptidase S9 prolyl oligopeptidase catalytic" evidence="1">
    <location>
        <begin position="479"/>
        <end position="664"/>
    </location>
</feature>
<dbReference type="Proteomes" id="UP000295075">
    <property type="component" value="Unassembled WGS sequence"/>
</dbReference>
<evidence type="ECO:0000313" key="3">
    <source>
        <dbReference type="EMBL" id="TDC29168.1"/>
    </source>
</evidence>
<dbReference type="InterPro" id="IPR029058">
    <property type="entry name" value="AB_hydrolase_fold"/>
</dbReference>
<dbReference type="GO" id="GO:0008236">
    <property type="term" value="F:serine-type peptidase activity"/>
    <property type="evidence" value="ECO:0007669"/>
    <property type="project" value="InterPro"/>
</dbReference>
<dbReference type="AlphaFoldDB" id="A0A4R4Q2F9"/>
<feature type="domain" description="Dipeptidylpeptidase IV N-terminal" evidence="2">
    <location>
        <begin position="47"/>
        <end position="388"/>
    </location>
</feature>
<evidence type="ECO:0000259" key="2">
    <source>
        <dbReference type="Pfam" id="PF00930"/>
    </source>
</evidence>
<dbReference type="EMBL" id="SMKA01000064">
    <property type="protein sequence ID" value="TDC29168.1"/>
    <property type="molecule type" value="Genomic_DNA"/>
</dbReference>
<dbReference type="PANTHER" id="PTHR11731:SF118">
    <property type="entry name" value="BLR1971 PROTEIN"/>
    <property type="match status" value="1"/>
</dbReference>
<reference evidence="3 4" key="1">
    <citation type="submission" date="2019-03" db="EMBL/GenBank/DDBJ databases">
        <title>Draft genome sequences of novel Actinobacteria.</title>
        <authorList>
            <person name="Sahin N."/>
            <person name="Ay H."/>
            <person name="Saygin H."/>
        </authorList>
    </citation>
    <scope>NUCLEOTIDE SEQUENCE [LARGE SCALE GENOMIC DNA]</scope>
    <source>
        <strain evidence="3 4">JCM 30547</strain>
    </source>
</reference>
<dbReference type="Pfam" id="PF00930">
    <property type="entry name" value="DPPIV_N"/>
    <property type="match status" value="1"/>
</dbReference>
<protein>
    <submittedName>
        <fullName evidence="3">S9 family peptidase</fullName>
    </submittedName>
</protein>
<comment type="caution">
    <text evidence="3">The sequence shown here is derived from an EMBL/GenBank/DDBJ whole genome shotgun (WGS) entry which is preliminary data.</text>
</comment>
<evidence type="ECO:0000313" key="4">
    <source>
        <dbReference type="Proteomes" id="UP000295075"/>
    </source>
</evidence>
<sequence>MIDVQAAEALLRHNRSKLVDAGRISPMWSDDGARFSYQVTRSGSDRTYLVDPAAGTRSEVESLPTPPGTGDFLAVVSPDGKYEVFRNGPDLWLRTVSDGSERALTTDGSADNDYGTSPFAIKMLLGKLGLPHLPPAVAWSADSRRILTHQLDSRLVREAQLIDVLPDDGGAPELLTQRYAYPGDEHVPLAQFVVLDVETGAAVRAQGEPFVLPLLSPISRKWAWWSGDVVYFLDQPRDQRTLELKRLDPATGEIQVVVSESAPTRVEPNQFMELPAITRVCGDEVLWFSQRDGWPHLYRYDVHSGELLGQVTSGEWCVRQVLHVDLAERVVYFTAAGLVPGSPLRRTVCRIGLDGSGFARITNDDLDHEVAVPPNGGYFVDSASTVGLAPVHSVRSWSGALLVELEAADSTALMATGWRPPEEFRVLAADGVTELFGLLYKPHDFDPAVSYPILDHPYPGPQINRVSPTFDPGLYGADADPMAALGFVVVVMDGRGVPGRDKAFHDASYGNYNAGIDDHVTAIRQLAETRPWMDLDRVGIFGTSGGAYATVRAMGEFPEFFKVGVAESGNFDNRYYLQAFGDTYATADASLLDYADQLEGKLLLMHGGLDDNVHPHHTLRLTERLIAAGKDFDLLIVPRAEHLMIGYEHYVVRRRWNYLLQHLAGVTPPPYQLKPAVLDLSFLSKLTG</sequence>
<dbReference type="GO" id="GO:0006508">
    <property type="term" value="P:proteolysis"/>
    <property type="evidence" value="ECO:0007669"/>
    <property type="project" value="InterPro"/>
</dbReference>
<accession>A0A4R4Q2F9</accession>
<dbReference type="InterPro" id="IPR050278">
    <property type="entry name" value="Serine_Prot_S9B/DPPIV"/>
</dbReference>